<feature type="region of interest" description="Disordered" evidence="1">
    <location>
        <begin position="285"/>
        <end position="306"/>
    </location>
</feature>
<keyword evidence="4" id="KW-1185">Reference proteome</keyword>
<organism evidence="3 4">
    <name type="scientific">Streptomyces roseoverticillatus</name>
    <dbReference type="NCBI Taxonomy" id="66429"/>
    <lineage>
        <taxon>Bacteria</taxon>
        <taxon>Bacillati</taxon>
        <taxon>Actinomycetota</taxon>
        <taxon>Actinomycetes</taxon>
        <taxon>Kitasatosporales</taxon>
        <taxon>Streptomycetaceae</taxon>
        <taxon>Streptomyces</taxon>
    </lineage>
</organism>
<feature type="transmembrane region" description="Helical" evidence="2">
    <location>
        <begin position="56"/>
        <end position="79"/>
    </location>
</feature>
<feature type="compositionally biased region" description="Low complexity" evidence="1">
    <location>
        <begin position="115"/>
        <end position="158"/>
    </location>
</feature>
<gene>
    <name evidence="3" type="ORF">AB0L03_17650</name>
</gene>
<dbReference type="EMBL" id="JBFASG010000016">
    <property type="protein sequence ID" value="MEV4924642.1"/>
    <property type="molecule type" value="Genomic_DNA"/>
</dbReference>
<protein>
    <submittedName>
        <fullName evidence="3">Zinc ribbon domain-containing protein</fullName>
    </submittedName>
</protein>
<evidence type="ECO:0000256" key="2">
    <source>
        <dbReference type="SAM" id="Phobius"/>
    </source>
</evidence>
<keyword evidence="2" id="KW-0812">Transmembrane</keyword>
<dbReference type="RefSeq" id="WP_366088586.1">
    <property type="nucleotide sequence ID" value="NZ_JBFASG010000016.1"/>
</dbReference>
<dbReference type="Proteomes" id="UP001552479">
    <property type="component" value="Unassembled WGS sequence"/>
</dbReference>
<reference evidence="3 4" key="1">
    <citation type="submission" date="2024-06" db="EMBL/GenBank/DDBJ databases">
        <title>The Natural Products Discovery Center: Release of the First 8490 Sequenced Strains for Exploring Actinobacteria Biosynthetic Diversity.</title>
        <authorList>
            <person name="Kalkreuter E."/>
            <person name="Kautsar S.A."/>
            <person name="Yang D."/>
            <person name="Bader C.D."/>
            <person name="Teijaro C.N."/>
            <person name="Fluegel L."/>
            <person name="Davis C.M."/>
            <person name="Simpson J.R."/>
            <person name="Lauterbach L."/>
            <person name="Steele A.D."/>
            <person name="Gui C."/>
            <person name="Meng S."/>
            <person name="Li G."/>
            <person name="Viehrig K."/>
            <person name="Ye F."/>
            <person name="Su P."/>
            <person name="Kiefer A.F."/>
            <person name="Nichols A."/>
            <person name="Cepeda A.J."/>
            <person name="Yan W."/>
            <person name="Fan B."/>
            <person name="Jiang Y."/>
            <person name="Adhikari A."/>
            <person name="Zheng C.-J."/>
            <person name="Schuster L."/>
            <person name="Cowan T.M."/>
            <person name="Smanski M.J."/>
            <person name="Chevrette M.G."/>
            <person name="De Carvalho L.P.S."/>
            <person name="Shen B."/>
        </authorList>
    </citation>
    <scope>NUCLEOTIDE SEQUENCE [LARGE SCALE GENOMIC DNA]</scope>
    <source>
        <strain evidence="3 4">NPDC053791</strain>
    </source>
</reference>
<accession>A0ABV3IWC5</accession>
<evidence type="ECO:0000313" key="3">
    <source>
        <dbReference type="EMBL" id="MEV4924642.1"/>
    </source>
</evidence>
<evidence type="ECO:0000313" key="4">
    <source>
        <dbReference type="Proteomes" id="UP001552479"/>
    </source>
</evidence>
<comment type="caution">
    <text evidence="3">The sequence shown here is derived from an EMBL/GenBank/DDBJ whole genome shotgun (WGS) entry which is preliminary data.</text>
</comment>
<keyword evidence="2" id="KW-0472">Membrane</keyword>
<evidence type="ECO:0000256" key="1">
    <source>
        <dbReference type="SAM" id="MobiDB-lite"/>
    </source>
</evidence>
<proteinExistence type="predicted"/>
<feature type="region of interest" description="Disordered" evidence="1">
    <location>
        <begin position="88"/>
        <end position="197"/>
    </location>
</feature>
<name>A0ABV3IWC5_9ACTN</name>
<keyword evidence="2" id="KW-1133">Transmembrane helix</keyword>
<sequence>MTVCSHCGTSFVREDAHFCMKCGRPRTYAGAAPGKFTTTPALGPYGFPAAPRRPGVLKWVGVGLAVCVLGGAVVGGVLLTQGKKDDKQHTLGIDDETPAAPAAPPAAPSGPVSPSPSASASPSGAPSASASASASPSPSESISASPSASGPESAEPVPGGYEKVTAPEGFALEVPKGWRREDKGSGQIDYTGSTGPEHLRIGIVRDTKQAPYDHFKELEKGGEGQNGYRRVSMTRNTFQGRPGALWEWTWTEKSTGRTMHAYNQAYVDASGTEYAIMFAGRDEGDATRKPFDTALGSWQAGPRASG</sequence>
<feature type="compositionally biased region" description="Pro residues" evidence="1">
    <location>
        <begin position="101"/>
        <end position="114"/>
    </location>
</feature>